<dbReference type="SUPFAM" id="SSF52540">
    <property type="entry name" value="P-loop containing nucleoside triphosphate hydrolases"/>
    <property type="match status" value="1"/>
</dbReference>
<dbReference type="Proteomes" id="UP001324270">
    <property type="component" value="Unassembled WGS sequence"/>
</dbReference>
<name>A0ABU5YF38_9FLAO</name>
<dbReference type="PANTHER" id="PTHR39184">
    <property type="match status" value="1"/>
</dbReference>
<proteinExistence type="predicted"/>
<gene>
    <name evidence="3" type="ORF">VJJ49_11400</name>
</gene>
<accession>A0ABU5YF38</accession>
<feature type="domain" description="Phage terminase large subunit N-terminal" evidence="1">
    <location>
        <begin position="17"/>
        <end position="220"/>
    </location>
</feature>
<dbReference type="Pfam" id="PF17288">
    <property type="entry name" value="Terminase_3C"/>
    <property type="match status" value="1"/>
</dbReference>
<dbReference type="Pfam" id="PF04466">
    <property type="entry name" value="Terminase_3"/>
    <property type="match status" value="1"/>
</dbReference>
<evidence type="ECO:0000259" key="2">
    <source>
        <dbReference type="Pfam" id="PF17288"/>
    </source>
</evidence>
<dbReference type="InterPro" id="IPR035413">
    <property type="entry name" value="Terminase_L_C"/>
</dbReference>
<comment type="caution">
    <text evidence="3">The sequence shown here is derived from an EMBL/GenBank/DDBJ whole genome shotgun (WGS) entry which is preliminary data.</text>
</comment>
<dbReference type="PANTHER" id="PTHR39184:SF1">
    <property type="entry name" value="PBSX PHAGE TERMINASE LARGE SUBUNIT"/>
    <property type="match status" value="1"/>
</dbReference>
<keyword evidence="4" id="KW-1185">Reference proteome</keyword>
<dbReference type="InterPro" id="IPR027417">
    <property type="entry name" value="P-loop_NTPase"/>
</dbReference>
<feature type="domain" description="Phage terminase large subunit C-terminal" evidence="2">
    <location>
        <begin position="277"/>
        <end position="412"/>
    </location>
</feature>
<evidence type="ECO:0000313" key="3">
    <source>
        <dbReference type="EMBL" id="MEB3041288.1"/>
    </source>
</evidence>
<evidence type="ECO:0000313" key="4">
    <source>
        <dbReference type="Proteomes" id="UP001324270"/>
    </source>
</evidence>
<protein>
    <submittedName>
        <fullName evidence="3">Phage terminase large subunit</fullName>
    </submittedName>
</protein>
<organism evidence="3 4">
    <name type="scientific">Capnocytophaga gingivalis</name>
    <dbReference type="NCBI Taxonomy" id="1017"/>
    <lineage>
        <taxon>Bacteria</taxon>
        <taxon>Pseudomonadati</taxon>
        <taxon>Bacteroidota</taxon>
        <taxon>Flavobacteriia</taxon>
        <taxon>Flavobacteriales</taxon>
        <taxon>Flavobacteriaceae</taxon>
        <taxon>Capnocytophaga</taxon>
    </lineage>
</organism>
<dbReference type="RefSeq" id="WP_323979924.1">
    <property type="nucleotide sequence ID" value="NZ_JAYKBV010000018.1"/>
</dbReference>
<dbReference type="Gene3D" id="3.30.420.280">
    <property type="match status" value="1"/>
</dbReference>
<dbReference type="InterPro" id="IPR052380">
    <property type="entry name" value="Viral_DNA_packaging_terminase"/>
</dbReference>
<dbReference type="InterPro" id="IPR035412">
    <property type="entry name" value="Terminase_L_N"/>
</dbReference>
<evidence type="ECO:0000259" key="1">
    <source>
        <dbReference type="Pfam" id="PF04466"/>
    </source>
</evidence>
<reference evidence="3 4" key="1">
    <citation type="submission" date="2023-12" db="EMBL/GenBank/DDBJ databases">
        <title>Genomic sequences of Capnocytophaga and Parvimonas strains.</title>
        <authorList>
            <person name="Watt R.M."/>
            <person name="Wang M."/>
            <person name="Yang T."/>
            <person name="Tong W.M."/>
        </authorList>
    </citation>
    <scope>NUCLEOTIDE SEQUENCE [LARGE SCALE GENOMIC DNA]</scope>
    <source>
        <strain evidence="3 4">CCUG 13156</strain>
    </source>
</reference>
<sequence>MIKTQPVYDPLYLNKDKFIIIITGGRGSGKSYNASTFLERLSFEAGHKILFSRYTMVSAHNSIIPEFEEKIQAEGTQAYFSVTKTAIKNTFSGSEILFKGIKTSSGNQTANLKSLHGITTFVGDEMEEWVDEESYKKLLYSIRQKDMQLRVILIMNPSNAEHFIYKKYIEKTHKIVNIDGVEVQISTHPDVLHIHTTYLDNIEYLNDIFLQQIKRLKEDSIAQATDEHGNFAQALFNKSEYAQKIIGRWADVSEGVIFTNWETGAFDTSFPYGYGQDYGFSIDPDTLIKVAVDNRSKIIYIDEKYYNNKQLSSDGLYQLNSTLIDHPDDLIVADSAEPRLIADLRNKGLNIEPCEKGAGSVSAGITTMLNYKLVVTPDSFNVMKELKNYAWNDKKAGIPIDNHNHAIDAIRYITMKLLSGTNNNLYQLASMI</sequence>
<dbReference type="Gene3D" id="3.40.50.300">
    <property type="entry name" value="P-loop containing nucleotide triphosphate hydrolases"/>
    <property type="match status" value="1"/>
</dbReference>
<dbReference type="EMBL" id="JAYKBV010000018">
    <property type="protein sequence ID" value="MEB3041288.1"/>
    <property type="molecule type" value="Genomic_DNA"/>
</dbReference>